<organism evidence="1 2">
    <name type="scientific">Campylobacter jejuni</name>
    <dbReference type="NCBI Taxonomy" id="197"/>
    <lineage>
        <taxon>Bacteria</taxon>
        <taxon>Pseudomonadati</taxon>
        <taxon>Campylobacterota</taxon>
        <taxon>Epsilonproteobacteria</taxon>
        <taxon>Campylobacterales</taxon>
        <taxon>Campylobacteraceae</taxon>
        <taxon>Campylobacter</taxon>
    </lineage>
</organism>
<dbReference type="GO" id="GO:0008168">
    <property type="term" value="F:methyltransferase activity"/>
    <property type="evidence" value="ECO:0007669"/>
    <property type="project" value="UniProtKB-KW"/>
</dbReference>
<dbReference type="EMBL" id="AANOVI010000005">
    <property type="protein sequence ID" value="EDP8234498.1"/>
    <property type="molecule type" value="Genomic_DNA"/>
</dbReference>
<dbReference type="RefSeq" id="WP_215469829.1">
    <property type="nucleotide sequence ID" value="NZ_CATQGO010000004.1"/>
</dbReference>
<accession>A0A9P2CVM4</accession>
<comment type="caution">
    <text evidence="1">The sequence shown here is derived from an EMBL/GenBank/DDBJ whole genome shotgun (WGS) entry which is preliminary data.</text>
</comment>
<proteinExistence type="predicted"/>
<sequence>MEVIKMEEKKAIKCPLCYGIQNKISIHSKRNIYESVAILNNYPTHCNEEKYCIGNAHIDLFQCVECGYIFNKSFSFDKIKNIYEQDNTYYQQKYFTNRLSQHILKIKDSILKYSKKSDIFLEIAPGQGDLLLALSKEAQICYSIDPSTLSDKYCICDNIIHVKSFFDKNIVYKLKHKINFIIFRHLLEHIDTPLTFLQDVVDLLEENGMIYIEVPNANDIFKFRRFIDLYHDHCGYYQKGVIANIMKKLNCELVEEVYYFEEQHMGLFFRKKISNNQKYFYSLYNNSLKHQIFNDIINFNTILKHYNTIAFYGGGVQSHSLLNYIDMNNISKINKAFEINKEKVGKYMINSDIQIKFPTVEELKNIDLLIMTIPSHEKYAFENEITVFMNKNEYKGDILKMAHGIDLIKQY</sequence>
<dbReference type="GO" id="GO:0032259">
    <property type="term" value="P:methylation"/>
    <property type="evidence" value="ECO:0007669"/>
    <property type="project" value="UniProtKB-KW"/>
</dbReference>
<dbReference type="SUPFAM" id="SSF53335">
    <property type="entry name" value="S-adenosyl-L-methionine-dependent methyltransferases"/>
    <property type="match status" value="1"/>
</dbReference>
<dbReference type="Pfam" id="PF13489">
    <property type="entry name" value="Methyltransf_23"/>
    <property type="match status" value="1"/>
</dbReference>
<reference evidence="1 2" key="1">
    <citation type="submission" date="2020-01" db="EMBL/GenBank/DDBJ databases">
        <authorList>
            <consortium name="PulseNet: The National Subtyping Network for Foodborne Disease Surveillance"/>
            <person name="Tarr C.L."/>
            <person name="Trees E."/>
            <person name="Katz L.S."/>
            <person name="Carleton-Romer H.A."/>
            <person name="Stroika S."/>
            <person name="Kucerova Z."/>
            <person name="Roache K.F."/>
            <person name="Sabol A.L."/>
            <person name="Besser J."/>
            <person name="Gerner-Smidt P."/>
        </authorList>
    </citation>
    <scope>NUCLEOTIDE SEQUENCE [LARGE SCALE GENOMIC DNA]</scope>
    <source>
        <strain evidence="1 2">PNUSAC014094</strain>
    </source>
</reference>
<dbReference type="InterPro" id="IPR029063">
    <property type="entry name" value="SAM-dependent_MTases_sf"/>
</dbReference>
<dbReference type="Proteomes" id="UP000478805">
    <property type="component" value="Unassembled WGS sequence"/>
</dbReference>
<dbReference type="Gene3D" id="3.40.50.720">
    <property type="entry name" value="NAD(P)-binding Rossmann-like Domain"/>
    <property type="match status" value="1"/>
</dbReference>
<evidence type="ECO:0000313" key="2">
    <source>
        <dbReference type="Proteomes" id="UP000478805"/>
    </source>
</evidence>
<keyword evidence="1" id="KW-0489">Methyltransferase</keyword>
<name>A0A9P2CVM4_CAMJU</name>
<gene>
    <name evidence="1" type="ORF">GSU20_05875</name>
</gene>
<evidence type="ECO:0000313" key="1">
    <source>
        <dbReference type="EMBL" id="EDP8234498.1"/>
    </source>
</evidence>
<keyword evidence="1" id="KW-0808">Transferase</keyword>
<dbReference type="Gene3D" id="3.40.50.150">
    <property type="entry name" value="Vaccinia Virus protein VP39"/>
    <property type="match status" value="1"/>
</dbReference>
<protein>
    <submittedName>
        <fullName evidence="1">Methyltransferase domain-containing protein</fullName>
    </submittedName>
</protein>
<dbReference type="AlphaFoldDB" id="A0A9P2CVM4"/>